<accession>A0A7S2DMQ7</accession>
<dbReference type="SUPFAM" id="SSF47473">
    <property type="entry name" value="EF-hand"/>
    <property type="match status" value="1"/>
</dbReference>
<dbReference type="PROSITE" id="PS50222">
    <property type="entry name" value="EF_HAND_2"/>
    <property type="match status" value="2"/>
</dbReference>
<proteinExistence type="predicted"/>
<reference evidence="3" key="1">
    <citation type="submission" date="2021-01" db="EMBL/GenBank/DDBJ databases">
        <authorList>
            <person name="Corre E."/>
            <person name="Pelletier E."/>
            <person name="Niang G."/>
            <person name="Scheremetjew M."/>
            <person name="Finn R."/>
            <person name="Kale V."/>
            <person name="Holt S."/>
            <person name="Cochrane G."/>
            <person name="Meng A."/>
            <person name="Brown T."/>
            <person name="Cohen L."/>
        </authorList>
    </citation>
    <scope>NUCLEOTIDE SEQUENCE</scope>
    <source>
        <strain evidence="3">CCMP1381</strain>
    </source>
</reference>
<dbReference type="GO" id="GO:0005509">
    <property type="term" value="F:calcium ion binding"/>
    <property type="evidence" value="ECO:0007669"/>
    <property type="project" value="InterPro"/>
</dbReference>
<dbReference type="InterPro" id="IPR002048">
    <property type="entry name" value="EF_hand_dom"/>
</dbReference>
<dbReference type="EMBL" id="HBGS01046122">
    <property type="protein sequence ID" value="CAD9459173.1"/>
    <property type="molecule type" value="Transcribed_RNA"/>
</dbReference>
<evidence type="ECO:0000313" key="3">
    <source>
        <dbReference type="EMBL" id="CAD9459173.1"/>
    </source>
</evidence>
<sequence>MHVPSPQKRKHVPRTHREILRWLLDRLAVHPRGLTPSATVNLYFQEYRAPLNVPEPDFHNDYANLEAAGDDEFFIHSKRTLHRDPLRSMMANIEGVIHDAETNKFVLMDYVQIFSIHMYATLRKSNKFEVFKRLDKDGNGKINCVEFLSLVRDELKLEESQFPDEEIIETFKTLDSDDSGSITVLELIDFCSELAT</sequence>
<dbReference type="InterPro" id="IPR011992">
    <property type="entry name" value="EF-hand-dom_pair"/>
</dbReference>
<keyword evidence="1" id="KW-0106">Calcium</keyword>
<dbReference type="CDD" id="cd00051">
    <property type="entry name" value="EFh"/>
    <property type="match status" value="1"/>
</dbReference>
<organism evidence="3">
    <name type="scientific">Octactis speculum</name>
    <dbReference type="NCBI Taxonomy" id="3111310"/>
    <lineage>
        <taxon>Eukaryota</taxon>
        <taxon>Sar</taxon>
        <taxon>Stramenopiles</taxon>
        <taxon>Ochrophyta</taxon>
        <taxon>Dictyochophyceae</taxon>
        <taxon>Dictyochales</taxon>
        <taxon>Dictyochaceae</taxon>
        <taxon>Octactis</taxon>
    </lineage>
</organism>
<dbReference type="SMART" id="SM00054">
    <property type="entry name" value="EFh"/>
    <property type="match status" value="2"/>
</dbReference>
<feature type="domain" description="EF-hand" evidence="2">
    <location>
        <begin position="122"/>
        <end position="157"/>
    </location>
</feature>
<dbReference type="PROSITE" id="PS00018">
    <property type="entry name" value="EF_HAND_1"/>
    <property type="match status" value="2"/>
</dbReference>
<dbReference type="Pfam" id="PF13499">
    <property type="entry name" value="EF-hand_7"/>
    <property type="match status" value="1"/>
</dbReference>
<dbReference type="InterPro" id="IPR018247">
    <property type="entry name" value="EF_Hand_1_Ca_BS"/>
</dbReference>
<evidence type="ECO:0000256" key="1">
    <source>
        <dbReference type="ARBA" id="ARBA00022837"/>
    </source>
</evidence>
<dbReference type="AlphaFoldDB" id="A0A7S2DMQ7"/>
<evidence type="ECO:0000259" key="2">
    <source>
        <dbReference type="PROSITE" id="PS50222"/>
    </source>
</evidence>
<feature type="domain" description="EF-hand" evidence="2">
    <location>
        <begin position="162"/>
        <end position="196"/>
    </location>
</feature>
<gene>
    <name evidence="3" type="ORF">DSPE1174_LOCUS23889</name>
</gene>
<protein>
    <recommendedName>
        <fullName evidence="2">EF-hand domain-containing protein</fullName>
    </recommendedName>
</protein>
<dbReference type="Gene3D" id="1.10.238.10">
    <property type="entry name" value="EF-hand"/>
    <property type="match status" value="1"/>
</dbReference>
<name>A0A7S2DMQ7_9STRA</name>